<dbReference type="EMBL" id="QGKY02001015">
    <property type="protein sequence ID" value="KAF2574662.1"/>
    <property type="molecule type" value="Genomic_DNA"/>
</dbReference>
<keyword evidence="3" id="KW-0274">FAD</keyword>
<evidence type="ECO:0008006" key="6">
    <source>
        <dbReference type="Google" id="ProtNLM"/>
    </source>
</evidence>
<gene>
    <name evidence="5" type="ORF">F2Q70_00004493</name>
</gene>
<evidence type="ECO:0000256" key="2">
    <source>
        <dbReference type="ARBA" id="ARBA00022630"/>
    </source>
</evidence>
<reference evidence="5" key="1">
    <citation type="submission" date="2019-12" db="EMBL/GenBank/DDBJ databases">
        <title>Genome sequencing and annotation of Brassica cretica.</title>
        <authorList>
            <person name="Studholme D.J."/>
            <person name="Sarris P.F."/>
        </authorList>
    </citation>
    <scope>NUCLEOTIDE SEQUENCE</scope>
    <source>
        <strain evidence="5">PFS-102/07</strain>
        <tissue evidence="5">Leaf</tissue>
    </source>
</reference>
<keyword evidence="2" id="KW-0285">Flavoprotein</keyword>
<evidence type="ECO:0000256" key="3">
    <source>
        <dbReference type="ARBA" id="ARBA00022827"/>
    </source>
</evidence>
<dbReference type="SUPFAM" id="SSF51905">
    <property type="entry name" value="FAD/NAD(P)-binding domain"/>
    <property type="match status" value="1"/>
</dbReference>
<dbReference type="InterPro" id="IPR036188">
    <property type="entry name" value="FAD/NAD-bd_sf"/>
</dbReference>
<protein>
    <recommendedName>
        <fullName evidence="6">Glucose-methanol-choline oxidoreductase N-terminal domain-containing protein</fullName>
    </recommendedName>
</protein>
<organism evidence="5">
    <name type="scientific">Brassica cretica</name>
    <name type="common">Mustard</name>
    <dbReference type="NCBI Taxonomy" id="69181"/>
    <lineage>
        <taxon>Eukaryota</taxon>
        <taxon>Viridiplantae</taxon>
        <taxon>Streptophyta</taxon>
        <taxon>Embryophyta</taxon>
        <taxon>Tracheophyta</taxon>
        <taxon>Spermatophyta</taxon>
        <taxon>Magnoliopsida</taxon>
        <taxon>eudicotyledons</taxon>
        <taxon>Gunneridae</taxon>
        <taxon>Pentapetalae</taxon>
        <taxon>rosids</taxon>
        <taxon>malvids</taxon>
        <taxon>Brassicales</taxon>
        <taxon>Brassicaceae</taxon>
        <taxon>Brassiceae</taxon>
        <taxon>Brassica</taxon>
    </lineage>
</organism>
<name>A0A8S9IZ79_BRACR</name>
<evidence type="ECO:0000256" key="1">
    <source>
        <dbReference type="ARBA" id="ARBA00001974"/>
    </source>
</evidence>
<comment type="caution">
    <text evidence="5">The sequence shown here is derived from an EMBL/GenBank/DDBJ whole genome shotgun (WGS) entry which is preliminary data.</text>
</comment>
<sequence length="103" mass="10899">MVKKNPIRRAGDTLENSKELWLSSTKPNGFPPSRRNPTTLAPKIGHFDYIIIGGGASGCALATTLSQNATVLVLKRGGSPYDNPTATDIGNFSNTALNNTPNS</sequence>
<evidence type="ECO:0000256" key="4">
    <source>
        <dbReference type="SAM" id="MobiDB-lite"/>
    </source>
</evidence>
<dbReference type="PANTHER" id="PTHR45968">
    <property type="entry name" value="OSJNBA0019K04.7 PROTEIN"/>
    <property type="match status" value="1"/>
</dbReference>
<dbReference type="Gene3D" id="3.50.50.60">
    <property type="entry name" value="FAD/NAD(P)-binding domain"/>
    <property type="match status" value="1"/>
</dbReference>
<accession>A0A8S9IZ79</accession>
<feature type="region of interest" description="Disordered" evidence="4">
    <location>
        <begin position="1"/>
        <end position="38"/>
    </location>
</feature>
<feature type="compositionally biased region" description="Basic and acidic residues" evidence="4">
    <location>
        <begin position="9"/>
        <end position="18"/>
    </location>
</feature>
<evidence type="ECO:0000313" key="5">
    <source>
        <dbReference type="EMBL" id="KAF2574662.1"/>
    </source>
</evidence>
<proteinExistence type="predicted"/>
<dbReference type="AlphaFoldDB" id="A0A8S9IZ79"/>
<dbReference type="PANTHER" id="PTHR45968:SF31">
    <property type="entry name" value="GLUCOSE-METHANOL-CHOLINE (GMC) OXIDOREDUCTASE FAMILY PROTEIN"/>
    <property type="match status" value="1"/>
</dbReference>
<comment type="cofactor">
    <cofactor evidence="1">
        <name>FAD</name>
        <dbReference type="ChEBI" id="CHEBI:57692"/>
    </cofactor>
</comment>
<dbReference type="InterPro" id="IPR051871">
    <property type="entry name" value="GMC_Oxidoreductase-Related"/>
</dbReference>